<comment type="subcellular location">
    <subcellularLocation>
        <location evidence="1">Cytoplasm</location>
    </subcellularLocation>
</comment>
<dbReference type="PANTHER" id="PTHR12357:SF89">
    <property type="entry name" value="YTH DOMAIN-CONTAINING FAMILY PROTEIN"/>
    <property type="match status" value="1"/>
</dbReference>
<evidence type="ECO:0000256" key="5">
    <source>
        <dbReference type="SAM" id="MobiDB-lite"/>
    </source>
</evidence>
<dbReference type="GO" id="GO:1990247">
    <property type="term" value="F:N6-methyladenosine-containing RNA reader activity"/>
    <property type="evidence" value="ECO:0007669"/>
    <property type="project" value="UniProtKB-UniRule"/>
</dbReference>
<proteinExistence type="inferred from homology"/>
<evidence type="ECO:0000313" key="8">
    <source>
        <dbReference type="Proteomes" id="UP001179952"/>
    </source>
</evidence>
<keyword evidence="2" id="KW-0963">Cytoplasm</keyword>
<dbReference type="PROSITE" id="PS50882">
    <property type="entry name" value="YTH"/>
    <property type="match status" value="1"/>
</dbReference>
<dbReference type="Pfam" id="PF04146">
    <property type="entry name" value="YTH"/>
    <property type="match status" value="1"/>
</dbReference>
<keyword evidence="3 4" id="KW-0694">RNA-binding</keyword>
<comment type="caution">
    <text evidence="7">The sequence shown here is derived from an EMBL/GenBank/DDBJ whole genome shotgun (WGS) entry which is preliminary data.</text>
</comment>
<evidence type="ECO:0000256" key="2">
    <source>
        <dbReference type="ARBA" id="ARBA00022490"/>
    </source>
</evidence>
<protein>
    <recommendedName>
        <fullName evidence="4">YTH domain-containing family protein</fullName>
    </recommendedName>
</protein>
<dbReference type="InterPro" id="IPR007275">
    <property type="entry name" value="YTH_domain"/>
</dbReference>
<evidence type="ECO:0000259" key="6">
    <source>
        <dbReference type="PROSITE" id="PS50882"/>
    </source>
</evidence>
<keyword evidence="8" id="KW-1185">Reference proteome</keyword>
<feature type="compositionally biased region" description="Basic and acidic residues" evidence="5">
    <location>
        <begin position="25"/>
        <end position="50"/>
    </location>
</feature>
<dbReference type="AlphaFoldDB" id="A0AAV9B0W2"/>
<organism evidence="7 8">
    <name type="scientific">Acorus gramineus</name>
    <name type="common">Dwarf sweet flag</name>
    <dbReference type="NCBI Taxonomy" id="55184"/>
    <lineage>
        <taxon>Eukaryota</taxon>
        <taxon>Viridiplantae</taxon>
        <taxon>Streptophyta</taxon>
        <taxon>Embryophyta</taxon>
        <taxon>Tracheophyta</taxon>
        <taxon>Spermatophyta</taxon>
        <taxon>Magnoliopsida</taxon>
        <taxon>Liliopsida</taxon>
        <taxon>Acoraceae</taxon>
        <taxon>Acorus</taxon>
    </lineage>
</organism>
<comment type="function">
    <text evidence="4">Specifically recognizes and binds N6-methyladenosine (m6A)-containing RNAs, and regulates mRNA stability. M6A is a modification present at internal sites of mRNAs and some non-coding RNAs and plays a role in mRNA stability and processing.</text>
</comment>
<dbReference type="EMBL" id="JAUJYN010000006">
    <property type="protein sequence ID" value="KAK1269677.1"/>
    <property type="molecule type" value="Genomic_DNA"/>
</dbReference>
<name>A0AAV9B0W2_ACOGR</name>
<dbReference type="PANTHER" id="PTHR12357">
    <property type="entry name" value="YTH YT521-B HOMOLOGY DOMAIN-CONTAINING"/>
    <property type="match status" value="1"/>
</dbReference>
<evidence type="ECO:0000313" key="7">
    <source>
        <dbReference type="EMBL" id="KAK1269677.1"/>
    </source>
</evidence>
<accession>A0AAV9B0W2</accession>
<sequence>MAATQQATDRIVSPDSTESLNVLTKDAEEKTVDAEKMQEQPLSIKDDRIVPPDVSQDTSSVIPLRERPASLDVVGDHSTVYSSNIYAPQAHAFYYGGYDNITGEWDEYPRYMNPEGVEIPSPGIYNENSSLMFHGGYGYNPQMPYGPYSPATTPLPSARADGQLYSSQPYSFTGTFYQQPVAHSMPYMTASVPMSQADLSAPVGIDQQGVYVADTPNSSGMLLGPQPGYSPYGSIGRGSFSGNSGNHGFYDSWQGFDIFSSRGPWSDWSKVSDMQRSMAPLSPVASPQPIGAFGSYGQNFTPLATGMASQQQRPSYGFGSSTGSYGRVYSHGGMYHQVSNFGGSFSSLGASGRGWAVLDKSRRRGRGNGSLCSCNGTLDVLNEQNRGPRALRPKNPSADKNSLDGKTPDSLLGPNHELYNRPDFVTEYADARFFIIKSYSEDNVHKSIKYGVWASTTNGNKRLDIAYRESKEKGGECPVFLFFSVNASAQFCGVAEMVGPVDFDKSVDYWQQDKWSGQFPVKWHIVKDVPNSLFRHIILENNENKPVTNSRDTQEVNLEQGLEMLSIFKKHESELSILDDFNFYEDREKAMHERKVRQQQEASRAASASPEHPNATPLSGDIISQMTKNLANVVRLEGGGSKNDPPVGIANSISAVGSIMKPGDFTTPQNG</sequence>
<dbReference type="Gene3D" id="3.10.590.10">
    <property type="entry name" value="ph1033 like domains"/>
    <property type="match status" value="1"/>
</dbReference>
<feature type="region of interest" description="Disordered" evidence="5">
    <location>
        <begin position="1"/>
        <end position="60"/>
    </location>
</feature>
<dbReference type="InterPro" id="IPR045168">
    <property type="entry name" value="YTH_prot"/>
</dbReference>
<dbReference type="GO" id="GO:0005737">
    <property type="term" value="C:cytoplasm"/>
    <property type="evidence" value="ECO:0007669"/>
    <property type="project" value="UniProtKB-SubCell"/>
</dbReference>
<comment type="similarity">
    <text evidence="4">Belongs to the YTHDF family.</text>
</comment>
<gene>
    <name evidence="7" type="ORF">QJS04_geneDACA014019</name>
</gene>
<dbReference type="Proteomes" id="UP001179952">
    <property type="component" value="Unassembled WGS sequence"/>
</dbReference>
<evidence type="ECO:0000256" key="1">
    <source>
        <dbReference type="ARBA" id="ARBA00004496"/>
    </source>
</evidence>
<feature type="region of interest" description="Disordered" evidence="5">
    <location>
        <begin position="383"/>
        <end position="415"/>
    </location>
</feature>
<dbReference type="GO" id="GO:0061157">
    <property type="term" value="P:mRNA destabilization"/>
    <property type="evidence" value="ECO:0007669"/>
    <property type="project" value="TreeGrafter"/>
</dbReference>
<dbReference type="CDD" id="cd21134">
    <property type="entry name" value="YTH"/>
    <property type="match status" value="1"/>
</dbReference>
<feature type="domain" description="YTH" evidence="6">
    <location>
        <begin position="431"/>
        <end position="568"/>
    </location>
</feature>
<reference evidence="7" key="2">
    <citation type="submission" date="2023-06" db="EMBL/GenBank/DDBJ databases">
        <authorList>
            <person name="Ma L."/>
            <person name="Liu K.-W."/>
            <person name="Li Z."/>
            <person name="Hsiao Y.-Y."/>
            <person name="Qi Y."/>
            <person name="Fu T."/>
            <person name="Tang G."/>
            <person name="Zhang D."/>
            <person name="Sun W.-H."/>
            <person name="Liu D.-K."/>
            <person name="Li Y."/>
            <person name="Chen G.-Z."/>
            <person name="Liu X.-D."/>
            <person name="Liao X.-Y."/>
            <person name="Jiang Y.-T."/>
            <person name="Yu X."/>
            <person name="Hao Y."/>
            <person name="Huang J."/>
            <person name="Zhao X.-W."/>
            <person name="Ke S."/>
            <person name="Chen Y.-Y."/>
            <person name="Wu W.-L."/>
            <person name="Hsu J.-L."/>
            <person name="Lin Y.-F."/>
            <person name="Huang M.-D."/>
            <person name="Li C.-Y."/>
            <person name="Huang L."/>
            <person name="Wang Z.-W."/>
            <person name="Zhao X."/>
            <person name="Zhong W.-Y."/>
            <person name="Peng D.-H."/>
            <person name="Ahmad S."/>
            <person name="Lan S."/>
            <person name="Zhang J.-S."/>
            <person name="Tsai W.-C."/>
            <person name="Van De Peer Y."/>
            <person name="Liu Z.-J."/>
        </authorList>
    </citation>
    <scope>NUCLEOTIDE SEQUENCE</scope>
    <source>
        <strain evidence="7">SCP</strain>
        <tissue evidence="7">Leaves</tissue>
    </source>
</reference>
<evidence type="ECO:0000256" key="3">
    <source>
        <dbReference type="ARBA" id="ARBA00022884"/>
    </source>
</evidence>
<reference evidence="7" key="1">
    <citation type="journal article" date="2023" name="Nat. Commun.">
        <title>Diploid and tetraploid genomes of Acorus and the evolution of monocots.</title>
        <authorList>
            <person name="Ma L."/>
            <person name="Liu K.W."/>
            <person name="Li Z."/>
            <person name="Hsiao Y.Y."/>
            <person name="Qi Y."/>
            <person name="Fu T."/>
            <person name="Tang G.D."/>
            <person name="Zhang D."/>
            <person name="Sun W.H."/>
            <person name="Liu D.K."/>
            <person name="Li Y."/>
            <person name="Chen G.Z."/>
            <person name="Liu X.D."/>
            <person name="Liao X.Y."/>
            <person name="Jiang Y.T."/>
            <person name="Yu X."/>
            <person name="Hao Y."/>
            <person name="Huang J."/>
            <person name="Zhao X.W."/>
            <person name="Ke S."/>
            <person name="Chen Y.Y."/>
            <person name="Wu W.L."/>
            <person name="Hsu J.L."/>
            <person name="Lin Y.F."/>
            <person name="Huang M.D."/>
            <person name="Li C.Y."/>
            <person name="Huang L."/>
            <person name="Wang Z.W."/>
            <person name="Zhao X."/>
            <person name="Zhong W.Y."/>
            <person name="Peng D.H."/>
            <person name="Ahmad S."/>
            <person name="Lan S."/>
            <person name="Zhang J.S."/>
            <person name="Tsai W.C."/>
            <person name="Van de Peer Y."/>
            <person name="Liu Z.J."/>
        </authorList>
    </citation>
    <scope>NUCLEOTIDE SEQUENCE</scope>
    <source>
        <strain evidence="7">SCP</strain>
    </source>
</reference>
<feature type="compositionally biased region" description="Polar residues" evidence="5">
    <location>
        <begin position="1"/>
        <end position="22"/>
    </location>
</feature>
<dbReference type="FunFam" id="3.10.590.10:FF:000001">
    <property type="entry name" value="YTH domain family 1, isoform CRA_a"/>
    <property type="match status" value="1"/>
</dbReference>
<feature type="compositionally biased region" description="Low complexity" evidence="5">
    <location>
        <begin position="599"/>
        <end position="609"/>
    </location>
</feature>
<evidence type="ECO:0000256" key="4">
    <source>
        <dbReference type="RuleBase" id="RU369095"/>
    </source>
</evidence>
<dbReference type="GO" id="GO:0003729">
    <property type="term" value="F:mRNA binding"/>
    <property type="evidence" value="ECO:0007669"/>
    <property type="project" value="UniProtKB-UniRule"/>
</dbReference>
<feature type="region of interest" description="Disordered" evidence="5">
    <location>
        <begin position="591"/>
        <end position="620"/>
    </location>
</feature>